<gene>
    <name evidence="5" type="ORF">ACFPH6_08215</name>
</gene>
<dbReference type="Gene3D" id="1.10.443.10">
    <property type="entry name" value="Intergrase catalytic core"/>
    <property type="match status" value="1"/>
</dbReference>
<dbReference type="EMBL" id="JBHSFG010000016">
    <property type="protein sequence ID" value="MFC4464546.1"/>
    <property type="molecule type" value="Genomic_DNA"/>
</dbReference>
<evidence type="ECO:0000256" key="3">
    <source>
        <dbReference type="PROSITE-ProRule" id="PRU01248"/>
    </source>
</evidence>
<accession>A0ABV8YJX3</accession>
<dbReference type="RefSeq" id="WP_386339509.1">
    <property type="nucleotide sequence ID" value="NZ_JBHSFG010000016.1"/>
</dbReference>
<evidence type="ECO:0000313" key="6">
    <source>
        <dbReference type="Proteomes" id="UP001596012"/>
    </source>
</evidence>
<dbReference type="PROSITE" id="PS51900">
    <property type="entry name" value="CB"/>
    <property type="match status" value="1"/>
</dbReference>
<reference evidence="6" key="1">
    <citation type="journal article" date="2019" name="Int. J. Syst. Evol. Microbiol.">
        <title>The Global Catalogue of Microorganisms (GCM) 10K type strain sequencing project: providing services to taxonomists for standard genome sequencing and annotation.</title>
        <authorList>
            <consortium name="The Broad Institute Genomics Platform"/>
            <consortium name="The Broad Institute Genome Sequencing Center for Infectious Disease"/>
            <person name="Wu L."/>
            <person name="Ma J."/>
        </authorList>
    </citation>
    <scope>NUCLEOTIDE SEQUENCE [LARGE SCALE GENOMIC DNA]</scope>
    <source>
        <strain evidence="6">DT43</strain>
    </source>
</reference>
<keyword evidence="6" id="KW-1185">Reference proteome</keyword>
<organism evidence="5 6">
    <name type="scientific">Streptomyces xiangluensis</name>
    <dbReference type="NCBI Taxonomy" id="2665720"/>
    <lineage>
        <taxon>Bacteria</taxon>
        <taxon>Bacillati</taxon>
        <taxon>Actinomycetota</taxon>
        <taxon>Actinomycetes</taxon>
        <taxon>Kitasatosporales</taxon>
        <taxon>Streptomycetaceae</taxon>
        <taxon>Streptomyces</taxon>
    </lineage>
</organism>
<name>A0ABV8YJX3_9ACTN</name>
<evidence type="ECO:0000256" key="2">
    <source>
        <dbReference type="ARBA" id="ARBA00023172"/>
    </source>
</evidence>
<dbReference type="Proteomes" id="UP001596012">
    <property type="component" value="Unassembled WGS sequence"/>
</dbReference>
<proteinExistence type="predicted"/>
<dbReference type="InterPro" id="IPR011010">
    <property type="entry name" value="DNA_brk_join_enz"/>
</dbReference>
<dbReference type="InterPro" id="IPR010998">
    <property type="entry name" value="Integrase_recombinase_N"/>
</dbReference>
<keyword evidence="1 3" id="KW-0238">DNA-binding</keyword>
<feature type="domain" description="Core-binding (CB)" evidence="4">
    <location>
        <begin position="258"/>
        <end position="348"/>
    </location>
</feature>
<dbReference type="InterPro" id="IPR013762">
    <property type="entry name" value="Integrase-like_cat_sf"/>
</dbReference>
<dbReference type="InterPro" id="IPR044068">
    <property type="entry name" value="CB"/>
</dbReference>
<sequence>MGKRQRDCVTCGAPVGYRDRLHCCRCRRRIQEQAAKAACPACGKDRVLQEDTGRCITCSRVCEQCGHPVRSAGNRLCRDCLRKAERLADQQPCPRCGKPGYLREDTGWCGSCSRPGPPKQPPRICRECGQLRRHAGLGLCSACWQRHPGRPFIRGEHLRDRLADPPAWLEDFVAHVAARFCVARACGLVTDLGRLLDDEHSNSPQALLERSRRPGRSMGSFARALEDFFTLRGLALPTDQAERLAAGRRKRRIDAVPEPLRPAVAAFDASRMRAQDRARRAGTRPRSDHTLETALSILRDLARFLTEHRDKDDWALVDVHDVETFLATVPRARKRRLVVLRQFFCFARSKHIVLVDPTRTLTVKEPNGFRGRTLTPDQQRELFRRWTTDEHVHPHEALMGMLALLHGASSTEVRLLQITDIDTAAQTVRLGKRPHPVPLDPASWTVLQRCLAHRKAWPTANPHVMVTKGTKAGRSPASTAYLSHVLDDCGYPPRTIRSTRLLDLVNTMDPKLVAAAFGMDPQATLIYLADRVDEGRLPASEPSLKR</sequence>
<dbReference type="SUPFAM" id="SSF56349">
    <property type="entry name" value="DNA breaking-rejoining enzymes"/>
    <property type="match status" value="1"/>
</dbReference>
<protein>
    <submittedName>
        <fullName evidence="5">Integrase</fullName>
    </submittedName>
</protein>
<evidence type="ECO:0000313" key="5">
    <source>
        <dbReference type="EMBL" id="MFC4464546.1"/>
    </source>
</evidence>
<evidence type="ECO:0000259" key="4">
    <source>
        <dbReference type="PROSITE" id="PS51900"/>
    </source>
</evidence>
<dbReference type="Gene3D" id="1.10.150.130">
    <property type="match status" value="1"/>
</dbReference>
<evidence type="ECO:0000256" key="1">
    <source>
        <dbReference type="ARBA" id="ARBA00023125"/>
    </source>
</evidence>
<keyword evidence="2" id="KW-0233">DNA recombination</keyword>
<comment type="caution">
    <text evidence="5">The sequence shown here is derived from an EMBL/GenBank/DDBJ whole genome shotgun (WGS) entry which is preliminary data.</text>
</comment>